<name>A0A9N8VJ08_9GLOM</name>
<keyword evidence="16" id="KW-1015">Disulfide bond</keyword>
<dbReference type="AlphaFoldDB" id="A0A9N8VJ08"/>
<dbReference type="GO" id="GO:0031966">
    <property type="term" value="C:mitochondrial membrane"/>
    <property type="evidence" value="ECO:0007669"/>
    <property type="project" value="UniProtKB-SubCell"/>
</dbReference>
<accession>A0A9N8VJ08</accession>
<keyword evidence="15 18" id="KW-0472">Membrane</keyword>
<dbReference type="Pfam" id="PF09451">
    <property type="entry name" value="ATG27"/>
    <property type="match status" value="1"/>
</dbReference>
<gene>
    <name evidence="20" type="ORF">ALEPTO_LOCUS953</name>
</gene>
<dbReference type="GO" id="GO:0034045">
    <property type="term" value="C:phagophore assembly site membrane"/>
    <property type="evidence" value="ECO:0007669"/>
    <property type="project" value="UniProtKB-SubCell"/>
</dbReference>
<evidence type="ECO:0000256" key="11">
    <source>
        <dbReference type="ARBA" id="ARBA00022989"/>
    </source>
</evidence>
<evidence type="ECO:0000256" key="1">
    <source>
        <dbReference type="ARBA" id="ARBA00004304"/>
    </source>
</evidence>
<dbReference type="GO" id="GO:0000139">
    <property type="term" value="C:Golgi membrane"/>
    <property type="evidence" value="ECO:0007669"/>
    <property type="project" value="UniProtKB-SubCell"/>
</dbReference>
<dbReference type="GO" id="GO:0006914">
    <property type="term" value="P:autophagy"/>
    <property type="evidence" value="ECO:0007669"/>
    <property type="project" value="UniProtKB-KW"/>
</dbReference>
<evidence type="ECO:0000256" key="8">
    <source>
        <dbReference type="ARBA" id="ARBA00022692"/>
    </source>
</evidence>
<proteinExistence type="inferred from homology"/>
<feature type="transmembrane region" description="Helical" evidence="18">
    <location>
        <begin position="152"/>
        <end position="172"/>
    </location>
</feature>
<keyword evidence="12" id="KW-0072">Autophagy</keyword>
<evidence type="ECO:0000256" key="9">
    <source>
        <dbReference type="ARBA" id="ARBA00022729"/>
    </source>
</evidence>
<dbReference type="PANTHER" id="PTHR15071:SF13">
    <property type="entry name" value="AUTOPHAGY-RELATED PROTEIN 27"/>
    <property type="match status" value="1"/>
</dbReference>
<evidence type="ECO:0000313" key="20">
    <source>
        <dbReference type="EMBL" id="CAG8450119.1"/>
    </source>
</evidence>
<evidence type="ECO:0000256" key="5">
    <source>
        <dbReference type="ARBA" id="ARBA00005363"/>
    </source>
</evidence>
<keyword evidence="21" id="KW-1185">Reference proteome</keyword>
<keyword evidence="17" id="KW-0968">Cytoplasmic vesicle</keyword>
<feature type="domain" description="MRH" evidence="19">
    <location>
        <begin position="1"/>
        <end position="134"/>
    </location>
</feature>
<evidence type="ECO:0000256" key="7">
    <source>
        <dbReference type="ARBA" id="ARBA00022448"/>
    </source>
</evidence>
<evidence type="ECO:0000256" key="14">
    <source>
        <dbReference type="ARBA" id="ARBA00023128"/>
    </source>
</evidence>
<evidence type="ECO:0000259" key="19">
    <source>
        <dbReference type="PROSITE" id="PS51914"/>
    </source>
</evidence>
<keyword evidence="9" id="KW-0732">Signal</keyword>
<evidence type="ECO:0000256" key="6">
    <source>
        <dbReference type="ARBA" id="ARBA00013776"/>
    </source>
</evidence>
<keyword evidence="10" id="KW-0653">Protein transport</keyword>
<sequence>MIKESQATPPTKKEELYYLSPCKPLNTSLYEDKDNEEDYCAENTYVLQQLAADDEKNELLNATFSLGSSENIDNPHAPLLLTLNAGTDKQGETHQTKFTFICDKDSEEKKKPTFKSYEKGILEVEWKTPHACGEKYGEPDENNGGRGGFTKFLTIFLILILTYLGIGAAYNYHVYRAQGWDLIPNRDFWRDVPYLISDMFKYLARAFHGGRGYSGV</sequence>
<evidence type="ECO:0000256" key="10">
    <source>
        <dbReference type="ARBA" id="ARBA00022927"/>
    </source>
</evidence>
<reference evidence="20" key="1">
    <citation type="submission" date="2021-06" db="EMBL/GenBank/DDBJ databases">
        <authorList>
            <person name="Kallberg Y."/>
            <person name="Tangrot J."/>
            <person name="Rosling A."/>
        </authorList>
    </citation>
    <scope>NUCLEOTIDE SEQUENCE</scope>
    <source>
        <strain evidence="20">FL130A</strain>
    </source>
</reference>
<evidence type="ECO:0000256" key="13">
    <source>
        <dbReference type="ARBA" id="ARBA00023034"/>
    </source>
</evidence>
<dbReference type="PANTHER" id="PTHR15071">
    <property type="entry name" value="MANNOSE-6-PHOSPHATE RECEPTOR FAMILY MEMBER"/>
    <property type="match status" value="1"/>
</dbReference>
<organism evidence="20 21">
    <name type="scientific">Ambispora leptoticha</name>
    <dbReference type="NCBI Taxonomy" id="144679"/>
    <lineage>
        <taxon>Eukaryota</taxon>
        <taxon>Fungi</taxon>
        <taxon>Fungi incertae sedis</taxon>
        <taxon>Mucoromycota</taxon>
        <taxon>Glomeromycotina</taxon>
        <taxon>Glomeromycetes</taxon>
        <taxon>Archaeosporales</taxon>
        <taxon>Ambisporaceae</taxon>
        <taxon>Ambispora</taxon>
    </lineage>
</organism>
<evidence type="ECO:0000256" key="2">
    <source>
        <dbReference type="ARBA" id="ARBA00004358"/>
    </source>
</evidence>
<evidence type="ECO:0000256" key="12">
    <source>
        <dbReference type="ARBA" id="ARBA00023006"/>
    </source>
</evidence>
<keyword evidence="14" id="KW-0496">Mitochondrion</keyword>
<evidence type="ECO:0000256" key="16">
    <source>
        <dbReference type="ARBA" id="ARBA00023157"/>
    </source>
</evidence>
<comment type="subcellular location">
    <subcellularLocation>
        <location evidence="2">Cytoplasmic vesicle membrane</location>
        <topology evidence="2">Single-pass type I membrane protein</topology>
    </subcellularLocation>
    <subcellularLocation>
        <location evidence="4">Golgi apparatus membrane</location>
        <topology evidence="4">Single-pass type I membrane protein</topology>
    </subcellularLocation>
    <subcellularLocation>
        <location evidence="1">Mitochondrion membrane</location>
        <topology evidence="1">Single-pass membrane protein</topology>
    </subcellularLocation>
    <subcellularLocation>
        <location evidence="3">Preautophagosomal structure membrane</location>
        <topology evidence="3">Single-pass type I membrane protein</topology>
    </subcellularLocation>
</comment>
<dbReference type="GO" id="GO:0015031">
    <property type="term" value="P:protein transport"/>
    <property type="evidence" value="ECO:0007669"/>
    <property type="project" value="UniProtKB-KW"/>
</dbReference>
<dbReference type="GO" id="GO:0030659">
    <property type="term" value="C:cytoplasmic vesicle membrane"/>
    <property type="evidence" value="ECO:0007669"/>
    <property type="project" value="UniProtKB-SubCell"/>
</dbReference>
<evidence type="ECO:0000256" key="3">
    <source>
        <dbReference type="ARBA" id="ARBA00004472"/>
    </source>
</evidence>
<evidence type="ECO:0000256" key="15">
    <source>
        <dbReference type="ARBA" id="ARBA00023136"/>
    </source>
</evidence>
<dbReference type="OrthoDB" id="29460at2759"/>
<dbReference type="PROSITE" id="PS51914">
    <property type="entry name" value="MRH"/>
    <property type="match status" value="1"/>
</dbReference>
<dbReference type="Proteomes" id="UP000789508">
    <property type="component" value="Unassembled WGS sequence"/>
</dbReference>
<evidence type="ECO:0000313" key="21">
    <source>
        <dbReference type="Proteomes" id="UP000789508"/>
    </source>
</evidence>
<protein>
    <recommendedName>
        <fullName evidence="6">Autophagy-related protein 27</fullName>
    </recommendedName>
</protein>
<comment type="caution">
    <text evidence="20">The sequence shown here is derived from an EMBL/GenBank/DDBJ whole genome shotgun (WGS) entry which is preliminary data.</text>
</comment>
<dbReference type="EMBL" id="CAJVPS010000088">
    <property type="protein sequence ID" value="CAG8450119.1"/>
    <property type="molecule type" value="Genomic_DNA"/>
</dbReference>
<comment type="similarity">
    <text evidence="5">Belongs to the ATG27 family.</text>
</comment>
<dbReference type="Gene3D" id="2.70.130.10">
    <property type="entry name" value="Mannose-6-phosphate receptor binding domain"/>
    <property type="match status" value="1"/>
</dbReference>
<keyword evidence="11 18" id="KW-1133">Transmembrane helix</keyword>
<keyword evidence="7" id="KW-0813">Transport</keyword>
<keyword evidence="8 18" id="KW-0812">Transmembrane</keyword>
<evidence type="ECO:0000256" key="18">
    <source>
        <dbReference type="SAM" id="Phobius"/>
    </source>
</evidence>
<evidence type="ECO:0000256" key="4">
    <source>
        <dbReference type="ARBA" id="ARBA00004614"/>
    </source>
</evidence>
<dbReference type="InterPro" id="IPR044865">
    <property type="entry name" value="MRH_dom"/>
</dbReference>
<dbReference type="SUPFAM" id="SSF50911">
    <property type="entry name" value="Mannose 6-phosphate receptor domain"/>
    <property type="match status" value="1"/>
</dbReference>
<keyword evidence="13" id="KW-0333">Golgi apparatus</keyword>
<dbReference type="InterPro" id="IPR018939">
    <property type="entry name" value="Autophagy-rel_prot_27"/>
</dbReference>
<evidence type="ECO:0000256" key="17">
    <source>
        <dbReference type="ARBA" id="ARBA00023329"/>
    </source>
</evidence>
<dbReference type="InterPro" id="IPR009011">
    <property type="entry name" value="Man6P_isomerase_rcpt-bd_dom_sf"/>
</dbReference>